<gene>
    <name evidence="4" type="ORF">VST7929_01107</name>
</gene>
<feature type="domain" description="N-acetyltransferase" evidence="3">
    <location>
        <begin position="5"/>
        <end position="164"/>
    </location>
</feature>
<dbReference type="PANTHER" id="PTHR43800:SF1">
    <property type="entry name" value="PEPTIDYL-LYSINE N-ACETYLTRANSFERASE YJAB"/>
    <property type="match status" value="1"/>
</dbReference>
<dbReference type="PANTHER" id="PTHR43800">
    <property type="entry name" value="PEPTIDYL-LYSINE N-ACETYLTRANSFERASE YJAB"/>
    <property type="match status" value="1"/>
</dbReference>
<comment type="caution">
    <text evidence="4">The sequence shown here is derived from an EMBL/GenBank/DDBJ whole genome shotgun (WGS) entry which is preliminary data.</text>
</comment>
<dbReference type="EMBL" id="CAKLDI010000001">
    <property type="protein sequence ID" value="CAH0533243.1"/>
    <property type="molecule type" value="Genomic_DNA"/>
</dbReference>
<evidence type="ECO:0000259" key="3">
    <source>
        <dbReference type="PROSITE" id="PS51186"/>
    </source>
</evidence>
<dbReference type="Pfam" id="PF13508">
    <property type="entry name" value="Acetyltransf_7"/>
    <property type="match status" value="1"/>
</dbReference>
<dbReference type="PROSITE" id="PS51186">
    <property type="entry name" value="GNAT"/>
    <property type="match status" value="1"/>
</dbReference>
<reference evidence="4" key="1">
    <citation type="submission" date="2021-11" db="EMBL/GenBank/DDBJ databases">
        <authorList>
            <person name="Rodrigo-Torres L."/>
            <person name="Arahal R. D."/>
            <person name="Lucena T."/>
        </authorList>
    </citation>
    <scope>NUCLEOTIDE SEQUENCE</scope>
    <source>
        <strain evidence="4">CECT 7929</strain>
    </source>
</reference>
<dbReference type="RefSeq" id="WP_237465569.1">
    <property type="nucleotide sequence ID" value="NZ_CAKLDI010000001.1"/>
</dbReference>
<evidence type="ECO:0000313" key="4">
    <source>
        <dbReference type="EMBL" id="CAH0533243.1"/>
    </source>
</evidence>
<evidence type="ECO:0000256" key="2">
    <source>
        <dbReference type="ARBA" id="ARBA00023315"/>
    </source>
</evidence>
<dbReference type="InterPro" id="IPR000182">
    <property type="entry name" value="GNAT_dom"/>
</dbReference>
<dbReference type="InterPro" id="IPR016181">
    <property type="entry name" value="Acyl_CoA_acyltransferase"/>
</dbReference>
<name>A0ABN8DRS1_9VIBR</name>
<keyword evidence="2" id="KW-0012">Acyltransferase</keyword>
<proteinExistence type="predicted"/>
<evidence type="ECO:0000313" key="5">
    <source>
        <dbReference type="Proteomes" id="UP000838672"/>
    </source>
</evidence>
<dbReference type="Gene3D" id="3.40.630.30">
    <property type="match status" value="1"/>
</dbReference>
<accession>A0ABN8DRS1</accession>
<dbReference type="SUPFAM" id="SSF55729">
    <property type="entry name" value="Acyl-CoA N-acyltransferases (Nat)"/>
    <property type="match status" value="1"/>
</dbReference>
<sequence length="186" mass="20809">MTDHFSIRLATQEDAALLPQLEDDAGSLFATMPLDFLQRLPAEIPFGDVAFYHQRIAQQLCWVAQRHASKGQSPQVVGVICADWVLEDKAYYIAELSVAPLAQGQGIGRALVSHMQCFAKEKGVDLTLTTFREVPWNAPFYRSCGFVELSAPVITPFLEERLSEQASHGFLRDDRCAMRWSFATSI</sequence>
<evidence type="ECO:0000256" key="1">
    <source>
        <dbReference type="ARBA" id="ARBA00022679"/>
    </source>
</evidence>
<dbReference type="CDD" id="cd04301">
    <property type="entry name" value="NAT_SF"/>
    <property type="match status" value="1"/>
</dbReference>
<organism evidence="4 5">
    <name type="scientific">Vibrio stylophorae</name>
    <dbReference type="NCBI Taxonomy" id="659351"/>
    <lineage>
        <taxon>Bacteria</taxon>
        <taxon>Pseudomonadati</taxon>
        <taxon>Pseudomonadota</taxon>
        <taxon>Gammaproteobacteria</taxon>
        <taxon>Vibrionales</taxon>
        <taxon>Vibrionaceae</taxon>
        <taxon>Vibrio</taxon>
    </lineage>
</organism>
<protein>
    <recommendedName>
        <fullName evidence="3">N-acetyltransferase domain-containing protein</fullName>
    </recommendedName>
</protein>
<keyword evidence="5" id="KW-1185">Reference proteome</keyword>
<dbReference type="Proteomes" id="UP000838672">
    <property type="component" value="Unassembled WGS sequence"/>
</dbReference>
<keyword evidence="1" id="KW-0808">Transferase</keyword>